<comment type="subcellular location">
    <subcellularLocation>
        <location evidence="12">Cell membrane</location>
        <topology evidence="12">Single-pass type I membrane protein</topology>
    </subcellularLocation>
    <subcellularLocation>
        <location evidence="1">Membrane</location>
        <topology evidence="1">Single-pass type I membrane protein</topology>
    </subcellularLocation>
</comment>
<dbReference type="InterPro" id="IPR042154">
    <property type="entry name" value="Death_UNC5C"/>
</dbReference>
<keyword evidence="10" id="KW-0325">Glycoprotein</keyword>
<keyword evidence="6 12" id="KW-1133">Transmembrane helix</keyword>
<dbReference type="Proteomes" id="UP000265180">
    <property type="component" value="Chromosome 12"/>
</dbReference>
<evidence type="ECO:0000259" key="14">
    <source>
        <dbReference type="PROSITE" id="PS50017"/>
    </source>
</evidence>
<dbReference type="PROSITE" id="PS50835">
    <property type="entry name" value="IG_LIKE"/>
    <property type="match status" value="1"/>
</dbReference>
<evidence type="ECO:0000313" key="17">
    <source>
        <dbReference type="Ensembl" id="ENSORLP00020032554.1"/>
    </source>
</evidence>
<dbReference type="Gene3D" id="2.60.40.10">
    <property type="entry name" value="Immunoglobulins"/>
    <property type="match status" value="2"/>
</dbReference>
<evidence type="ECO:0000256" key="8">
    <source>
        <dbReference type="ARBA" id="ARBA00023157"/>
    </source>
</evidence>
<dbReference type="InterPro" id="IPR057755">
    <property type="entry name" value="UNC5A-D-like_N"/>
</dbReference>
<evidence type="ECO:0000259" key="16">
    <source>
        <dbReference type="PROSITE" id="PS51145"/>
    </source>
</evidence>
<feature type="chain" id="PRO_5025091810" description="Netrin receptor UNC5" evidence="12">
    <location>
        <begin position="20"/>
        <end position="882"/>
    </location>
</feature>
<dbReference type="InterPro" id="IPR000488">
    <property type="entry name" value="Death_dom"/>
</dbReference>
<dbReference type="Pfam" id="PF17217">
    <property type="entry name" value="UPA"/>
    <property type="match status" value="1"/>
</dbReference>
<evidence type="ECO:0000259" key="15">
    <source>
        <dbReference type="PROSITE" id="PS50835"/>
    </source>
</evidence>
<dbReference type="SMART" id="SM00409">
    <property type="entry name" value="IG"/>
    <property type="match status" value="1"/>
</dbReference>
<dbReference type="Pfam" id="PF00090">
    <property type="entry name" value="TSP_1"/>
    <property type="match status" value="1"/>
</dbReference>
<evidence type="ECO:0000256" key="13">
    <source>
        <dbReference type="SAM" id="MobiDB-lite"/>
    </source>
</evidence>
<evidence type="ECO:0000256" key="12">
    <source>
        <dbReference type="RuleBase" id="RU367033"/>
    </source>
</evidence>
<dbReference type="PROSITE" id="PS50017">
    <property type="entry name" value="DEATH_DOMAIN"/>
    <property type="match status" value="1"/>
</dbReference>
<dbReference type="Ensembl" id="ENSORLT00020034186.1">
    <property type="protein sequence ID" value="ENSORLP00020032554.1"/>
    <property type="gene ID" value="ENSORLG00020018206.1"/>
</dbReference>
<dbReference type="FunFam" id="2.60.40.10:FF:000037">
    <property type="entry name" value="Unc-5 netrin receptor C"/>
    <property type="match status" value="1"/>
</dbReference>
<dbReference type="SMART" id="SM00218">
    <property type="entry name" value="ZU5"/>
    <property type="match status" value="1"/>
</dbReference>
<dbReference type="Gene3D" id="2.20.100.10">
    <property type="entry name" value="Thrombospondin type-1 (TSP1) repeat"/>
    <property type="match status" value="1"/>
</dbReference>
<reference key="1">
    <citation type="journal article" date="2007" name="Nature">
        <title>The medaka draft genome and insights into vertebrate genome evolution.</title>
        <authorList>
            <person name="Kasahara M."/>
            <person name="Naruse K."/>
            <person name="Sasaki S."/>
            <person name="Nakatani Y."/>
            <person name="Qu W."/>
            <person name="Ahsan B."/>
            <person name="Yamada T."/>
            <person name="Nagayasu Y."/>
            <person name="Doi K."/>
            <person name="Kasai Y."/>
            <person name="Jindo T."/>
            <person name="Kobayashi D."/>
            <person name="Shimada A."/>
            <person name="Toyoda A."/>
            <person name="Kuroki Y."/>
            <person name="Fujiyama A."/>
            <person name="Sasaki T."/>
            <person name="Shimizu A."/>
            <person name="Asakawa S."/>
            <person name="Shimizu N."/>
            <person name="Hashimoto S."/>
            <person name="Yang J."/>
            <person name="Lee Y."/>
            <person name="Matsushima K."/>
            <person name="Sugano S."/>
            <person name="Sakaizumi M."/>
            <person name="Narita T."/>
            <person name="Ohishi K."/>
            <person name="Haga S."/>
            <person name="Ohta F."/>
            <person name="Nomoto H."/>
            <person name="Nogata K."/>
            <person name="Morishita T."/>
            <person name="Endo T."/>
            <person name="Shin-I T."/>
            <person name="Takeda H."/>
            <person name="Morishita S."/>
            <person name="Kohara Y."/>
        </authorList>
    </citation>
    <scope>NUCLEOTIDE SEQUENCE [LARGE SCALE GENOMIC DNA]</scope>
    <source>
        <strain>Hd-rR</strain>
    </source>
</reference>
<dbReference type="SMART" id="SM00005">
    <property type="entry name" value="DEATH"/>
    <property type="match status" value="1"/>
</dbReference>
<dbReference type="PANTHER" id="PTHR12582">
    <property type="entry name" value="NETRIN RECEPTOR UNC5"/>
    <property type="match status" value="1"/>
</dbReference>
<evidence type="ECO:0000256" key="1">
    <source>
        <dbReference type="ARBA" id="ARBA00004479"/>
    </source>
</evidence>
<dbReference type="FunFam" id="1.10.533.10:FF:000001">
    <property type="entry name" value="Unc-5 netrin receptor B"/>
    <property type="match status" value="1"/>
</dbReference>
<dbReference type="InterPro" id="IPR007110">
    <property type="entry name" value="Ig-like_dom"/>
</dbReference>
<feature type="domain" description="ZU5" evidence="16">
    <location>
        <begin position="482"/>
        <end position="617"/>
    </location>
</feature>
<dbReference type="SMART" id="SM00408">
    <property type="entry name" value="IGc2"/>
    <property type="match status" value="1"/>
</dbReference>
<feature type="region of interest" description="Disordered" evidence="13">
    <location>
        <begin position="456"/>
        <end position="475"/>
    </location>
</feature>
<dbReference type="SUPFAM" id="SSF48726">
    <property type="entry name" value="Immunoglobulin"/>
    <property type="match status" value="2"/>
</dbReference>
<dbReference type="InterPro" id="IPR000884">
    <property type="entry name" value="TSP1_rpt"/>
</dbReference>
<dbReference type="FunFam" id="2.20.100.10:FF:000008">
    <property type="entry name" value="Unc-5 netrin receptor C"/>
    <property type="match status" value="1"/>
</dbReference>
<dbReference type="Pfam" id="PF00531">
    <property type="entry name" value="Death"/>
    <property type="match status" value="1"/>
</dbReference>
<dbReference type="SMART" id="SM00209">
    <property type="entry name" value="TSP1"/>
    <property type="match status" value="1"/>
</dbReference>
<organism evidence="17 18">
    <name type="scientific">Oryzias latipes</name>
    <name type="common">Japanese rice fish</name>
    <name type="synonym">Japanese killifish</name>
    <dbReference type="NCBI Taxonomy" id="8090"/>
    <lineage>
        <taxon>Eukaryota</taxon>
        <taxon>Metazoa</taxon>
        <taxon>Chordata</taxon>
        <taxon>Craniata</taxon>
        <taxon>Vertebrata</taxon>
        <taxon>Euteleostomi</taxon>
        <taxon>Actinopterygii</taxon>
        <taxon>Neopterygii</taxon>
        <taxon>Teleostei</taxon>
        <taxon>Neoteleostei</taxon>
        <taxon>Acanthomorphata</taxon>
        <taxon>Ovalentaria</taxon>
        <taxon>Atherinomorphae</taxon>
        <taxon>Beloniformes</taxon>
        <taxon>Adrianichthyidae</taxon>
        <taxon>Oryziinae</taxon>
        <taxon>Oryzias</taxon>
    </lineage>
</organism>
<feature type="transmembrane region" description="Helical" evidence="12">
    <location>
        <begin position="323"/>
        <end position="348"/>
    </location>
</feature>
<feature type="domain" description="Death" evidence="14">
    <location>
        <begin position="816"/>
        <end position="873"/>
    </location>
</feature>
<reference evidence="17" key="4">
    <citation type="submission" date="2025-09" db="UniProtKB">
        <authorList>
            <consortium name="Ensembl"/>
        </authorList>
    </citation>
    <scope>IDENTIFICATION</scope>
    <source>
        <strain evidence="17">HNI</strain>
    </source>
</reference>
<comment type="similarity">
    <text evidence="2 12">Belongs to the unc-5 family.</text>
</comment>
<sequence length="882" mass="97792">MTTSFWLLLFLLLLDIAVAQVDDDFAGLGELPETFPSDPPEPLPVFLMEPEEAYIVKNKPVNLYCKATPATQIYFKCNSEWVHQKEHTVEERVDENSGLVVREASIEITRQQVEELFGPEDFWCQCVAWSSAGTTKSRKAHVRIAYLRKPFDQEPLGKEVSIEQEVLLQCRPPEGIPPAEVEWLKNDEIIDPAEDRNFYITIDHNLIIKQARLSDTANYTCVAKNIVAKRYSTTATVIVYVNGGWSTWTEWSVCNSRCGRGYQKRTRSCTNPAPLNGGAICDGQGIQKLPCNPLCPGSLNPKSSEAKGKNDLGNSLAPSTDDVALYVGIVIAVIMCLVISVVVALFVYRRNHRDFSSDILDSSALNGGFQPVSIKTARKADLLTAPPDLTSAAALYRGPVYALHDVADKIPMTNSPLLEPLPNLKIKVYNSSGLVTPQDDLGGEFSSKLSPKLPHCLLDNSDSTMGRRTQSQTLLRTRDPSCTALGSFSSQGGQLIVPNSGVSLLIPAGAVPQGRVYEMYVTVQRKENLRPLVEDGQTVLSPVVSCGPLGALLTRPVVITMHHCAVCDGQQDWLIQLKSQSQQNQWEDVVVVGEENFTTPCYVQMDDEACHILTETLGTYCLVGQSLSAATIKRLKLAIFGPVTCAAMEYHIRVYCLDDTQDALKEVLQMEKQMGGKLLDEPKTLSFNDSTHNLRLSIHDVPHMMWKSKLLAKYQELSFQQVWSGSQRNLHCSFTLERFSTSTVDLTCKICVRQVEGEGQIFQLDTTLSEDSQSIDTSLLDPASNITTLVGPNAFRIPVSIRQKLCSSLDAPQTRGNDWRMLAHKLNLDRYLNYFATKSSPTGVILDLWEAQHFPDGNLSRLAQVLEEMGRHDSLVPAVIEH</sequence>
<keyword evidence="8" id="KW-1015">Disulfide bond</keyword>
<evidence type="ECO:0000256" key="9">
    <source>
        <dbReference type="ARBA" id="ARBA00023170"/>
    </source>
</evidence>
<dbReference type="Gene3D" id="1.10.533.10">
    <property type="entry name" value="Death Domain, Fas"/>
    <property type="match status" value="1"/>
</dbReference>
<dbReference type="Gene3D" id="2.60.220.30">
    <property type="match status" value="1"/>
</dbReference>
<keyword evidence="9 12" id="KW-0675">Receptor</keyword>
<keyword evidence="4 12" id="KW-0812">Transmembrane</keyword>
<evidence type="ECO:0000256" key="11">
    <source>
        <dbReference type="ARBA" id="ARBA00023319"/>
    </source>
</evidence>
<dbReference type="SUPFAM" id="SSF82895">
    <property type="entry name" value="TSP-1 type 1 repeat"/>
    <property type="match status" value="1"/>
</dbReference>
<feature type="domain" description="Ig-like" evidence="15">
    <location>
        <begin position="157"/>
        <end position="238"/>
    </location>
</feature>
<evidence type="ECO:0000256" key="10">
    <source>
        <dbReference type="ARBA" id="ARBA00023180"/>
    </source>
</evidence>
<evidence type="ECO:0000256" key="5">
    <source>
        <dbReference type="ARBA" id="ARBA00022729"/>
    </source>
</evidence>
<dbReference type="GO" id="GO:0005886">
    <property type="term" value="C:plasma membrane"/>
    <property type="evidence" value="ECO:0007669"/>
    <property type="project" value="UniProtKB-SubCell"/>
</dbReference>
<reference evidence="17" key="3">
    <citation type="submission" date="2025-08" db="UniProtKB">
        <authorList>
            <consortium name="Ensembl"/>
        </authorList>
    </citation>
    <scope>IDENTIFICATION</scope>
    <source>
        <strain evidence="17">HNI</strain>
    </source>
</reference>
<dbReference type="InterPro" id="IPR000906">
    <property type="entry name" value="ZU5_dom"/>
</dbReference>
<dbReference type="InterPro" id="IPR013098">
    <property type="entry name" value="Ig_I-set"/>
</dbReference>
<protein>
    <recommendedName>
        <fullName evidence="12">Netrin receptor UNC5</fullName>
    </recommendedName>
</protein>
<dbReference type="PROSITE" id="PS51145">
    <property type="entry name" value="ZU5"/>
    <property type="match status" value="1"/>
</dbReference>
<dbReference type="InterPro" id="IPR036179">
    <property type="entry name" value="Ig-like_dom_sf"/>
</dbReference>
<dbReference type="PROSITE" id="PS50092">
    <property type="entry name" value="TSP1"/>
    <property type="match status" value="1"/>
</dbReference>
<dbReference type="InterPro" id="IPR037936">
    <property type="entry name" value="UNC5A-D"/>
</dbReference>
<evidence type="ECO:0000313" key="18">
    <source>
        <dbReference type="Proteomes" id="UP000265180"/>
    </source>
</evidence>
<keyword evidence="11 12" id="KW-0393">Immunoglobulin domain</keyword>
<comment type="function">
    <text evidence="12">Receptor for netrin required for axon guidance. Mediates axon repulsion of neuronal growth cones in the developing nervous system upon ligand binding.</text>
</comment>
<dbReference type="InterPro" id="IPR011029">
    <property type="entry name" value="DEATH-like_dom_sf"/>
</dbReference>
<dbReference type="PRINTS" id="PR01705">
    <property type="entry name" value="TSP1REPEAT"/>
</dbReference>
<proteinExistence type="inferred from homology"/>
<dbReference type="CDD" id="cd08799">
    <property type="entry name" value="Death_UNC5C"/>
    <property type="match status" value="1"/>
</dbReference>
<dbReference type="AlphaFoldDB" id="A0A3P9MHV1"/>
<keyword evidence="7 12" id="KW-0472">Membrane</keyword>
<dbReference type="Pfam" id="PF07679">
    <property type="entry name" value="I-set"/>
    <property type="match status" value="1"/>
</dbReference>
<feature type="signal peptide" evidence="12">
    <location>
        <begin position="1"/>
        <end position="19"/>
    </location>
</feature>
<dbReference type="FunFam" id="2.60.40.10:FF:000039">
    <property type="entry name" value="Unc-5 netrin receptor C"/>
    <property type="match status" value="1"/>
</dbReference>
<reference evidence="17 18" key="2">
    <citation type="submission" date="2017-04" db="EMBL/GenBank/DDBJ databases">
        <title>CpG methylation of centromeres and impact of large insertions on vertebrate speciation.</title>
        <authorList>
            <person name="Ichikawa K."/>
            <person name="Yoshimura J."/>
            <person name="Morishita S."/>
        </authorList>
    </citation>
    <scope>NUCLEOTIDE SEQUENCE</scope>
    <source>
        <strain evidence="17 18">HNI</strain>
    </source>
</reference>
<dbReference type="Pfam" id="PF00791">
    <property type="entry name" value="ZU5"/>
    <property type="match status" value="1"/>
</dbReference>
<accession>A0A3P9MHV1</accession>
<dbReference type="InterPro" id="IPR036383">
    <property type="entry name" value="TSP1_rpt_sf"/>
</dbReference>
<evidence type="ECO:0000256" key="6">
    <source>
        <dbReference type="ARBA" id="ARBA00022989"/>
    </source>
</evidence>
<dbReference type="PANTHER" id="PTHR12582:SF49">
    <property type="entry name" value="NETRIN RECEPTOR UNC5"/>
    <property type="match status" value="1"/>
</dbReference>
<dbReference type="InterPro" id="IPR003599">
    <property type="entry name" value="Ig_sub"/>
</dbReference>
<keyword evidence="5 12" id="KW-0732">Signal</keyword>
<dbReference type="Pfam" id="PF25609">
    <property type="entry name" value="Unc5_NetrinR_N"/>
    <property type="match status" value="1"/>
</dbReference>
<evidence type="ECO:0000256" key="7">
    <source>
        <dbReference type="ARBA" id="ARBA00023136"/>
    </source>
</evidence>
<dbReference type="InterPro" id="IPR033772">
    <property type="entry name" value="UPA"/>
</dbReference>
<dbReference type="InterPro" id="IPR003598">
    <property type="entry name" value="Ig_sub2"/>
</dbReference>
<dbReference type="SUPFAM" id="SSF47986">
    <property type="entry name" value="DEATH domain"/>
    <property type="match status" value="1"/>
</dbReference>
<dbReference type="FunFam" id="2.60.220.30:FF:000003">
    <property type="entry name" value="Unc-5 netrin receptor C"/>
    <property type="match status" value="1"/>
</dbReference>
<evidence type="ECO:0000256" key="4">
    <source>
        <dbReference type="ARBA" id="ARBA00022692"/>
    </source>
</evidence>
<dbReference type="InterPro" id="IPR013783">
    <property type="entry name" value="Ig-like_fold"/>
</dbReference>
<dbReference type="GO" id="GO:0005042">
    <property type="term" value="F:netrin receptor activity"/>
    <property type="evidence" value="ECO:0007669"/>
    <property type="project" value="UniProtKB-UniRule"/>
</dbReference>
<evidence type="ECO:0000256" key="2">
    <source>
        <dbReference type="ARBA" id="ARBA00009844"/>
    </source>
</evidence>
<evidence type="ECO:0000256" key="3">
    <source>
        <dbReference type="ARBA" id="ARBA00022473"/>
    </source>
</evidence>
<keyword evidence="3 12" id="KW-0217">Developmental protein</keyword>
<name>A0A3P9MHV1_ORYLA</name>